<feature type="transmembrane region" description="Helical" evidence="1">
    <location>
        <begin position="51"/>
        <end position="73"/>
    </location>
</feature>
<evidence type="ECO:0000256" key="1">
    <source>
        <dbReference type="SAM" id="Phobius"/>
    </source>
</evidence>
<organism evidence="2 3">
    <name type="scientific">Paludibacterium purpuratum</name>
    <dbReference type="NCBI Taxonomy" id="1144873"/>
    <lineage>
        <taxon>Bacteria</taxon>
        <taxon>Pseudomonadati</taxon>
        <taxon>Pseudomonadota</taxon>
        <taxon>Betaproteobacteria</taxon>
        <taxon>Neisseriales</taxon>
        <taxon>Chromobacteriaceae</taxon>
        <taxon>Paludibacterium</taxon>
    </lineage>
</organism>
<proteinExistence type="predicted"/>
<dbReference type="Pfam" id="PF04306">
    <property type="entry name" value="DUF456"/>
    <property type="match status" value="1"/>
</dbReference>
<dbReference type="EMBL" id="SNZP01000014">
    <property type="protein sequence ID" value="TDR73316.1"/>
    <property type="molecule type" value="Genomic_DNA"/>
</dbReference>
<gene>
    <name evidence="2" type="ORF">DFP86_11478</name>
</gene>
<dbReference type="PANTHER" id="PTHR39165:SF1">
    <property type="entry name" value="DUF456 DOMAIN-CONTAINING PROTEIN"/>
    <property type="match status" value="1"/>
</dbReference>
<evidence type="ECO:0008006" key="4">
    <source>
        <dbReference type="Google" id="ProtNLM"/>
    </source>
</evidence>
<sequence>METVWFLLAASMVVIGLMGIFLPLLPGVPLIFGGLWLAAGLDGYRHVGGATLIALAVLAFMAWLADYLAAAWLVRRAGASSRASIGAGLGSLIGMFGGLLWMLIGPVLGALLGERSTGRDWRQAGRAGLYAGGGLLLAALCKLLLALAMLIWFGVAWLV</sequence>
<reference evidence="2 3" key="1">
    <citation type="submission" date="2019-03" db="EMBL/GenBank/DDBJ databases">
        <title>Genomic Encyclopedia of Type Strains, Phase III (KMG-III): the genomes of soil and plant-associated and newly described type strains.</title>
        <authorList>
            <person name="Whitman W."/>
        </authorList>
    </citation>
    <scope>NUCLEOTIDE SEQUENCE [LARGE SCALE GENOMIC DNA]</scope>
    <source>
        <strain evidence="2 3">CECT 8976</strain>
    </source>
</reference>
<dbReference type="InterPro" id="IPR007403">
    <property type="entry name" value="DUF456"/>
</dbReference>
<feature type="transmembrane region" description="Helical" evidence="1">
    <location>
        <begin position="134"/>
        <end position="158"/>
    </location>
</feature>
<feature type="transmembrane region" description="Helical" evidence="1">
    <location>
        <begin position="6"/>
        <end position="39"/>
    </location>
</feature>
<keyword evidence="1" id="KW-0812">Transmembrane</keyword>
<comment type="caution">
    <text evidence="2">The sequence shown here is derived from an EMBL/GenBank/DDBJ whole genome shotgun (WGS) entry which is preliminary data.</text>
</comment>
<keyword evidence="1" id="KW-0472">Membrane</keyword>
<dbReference type="Proteomes" id="UP000295611">
    <property type="component" value="Unassembled WGS sequence"/>
</dbReference>
<evidence type="ECO:0000313" key="3">
    <source>
        <dbReference type="Proteomes" id="UP000295611"/>
    </source>
</evidence>
<dbReference type="RefSeq" id="WP_133683083.1">
    <property type="nucleotide sequence ID" value="NZ_SNZP01000014.1"/>
</dbReference>
<evidence type="ECO:0000313" key="2">
    <source>
        <dbReference type="EMBL" id="TDR73316.1"/>
    </source>
</evidence>
<dbReference type="AlphaFoldDB" id="A0A4R7B1K1"/>
<dbReference type="PANTHER" id="PTHR39165">
    <property type="entry name" value="IG HYPOTHETICAL 17883"/>
    <property type="match status" value="1"/>
</dbReference>
<keyword evidence="1" id="KW-1133">Transmembrane helix</keyword>
<protein>
    <recommendedName>
        <fullName evidence="4">DUF456 domain-containing protein</fullName>
    </recommendedName>
</protein>
<keyword evidence="3" id="KW-1185">Reference proteome</keyword>
<feature type="transmembrane region" description="Helical" evidence="1">
    <location>
        <begin position="85"/>
        <end position="113"/>
    </location>
</feature>
<name>A0A4R7B1K1_9NEIS</name>
<accession>A0A4R7B1K1</accession>
<dbReference type="OrthoDB" id="9134540at2"/>